<comment type="caution">
    <text evidence="2">The sequence shown here is derived from an EMBL/GenBank/DDBJ whole genome shotgun (WGS) entry which is preliminary data.</text>
</comment>
<proteinExistence type="predicted"/>
<evidence type="ECO:0000313" key="3">
    <source>
        <dbReference type="Proteomes" id="UP000253727"/>
    </source>
</evidence>
<reference evidence="2 3" key="1">
    <citation type="submission" date="2018-04" db="EMBL/GenBank/DDBJ databases">
        <title>Altererythrobacter sp. HME9302 genome sequencing and assembly.</title>
        <authorList>
            <person name="Kang H."/>
            <person name="Kim H."/>
            <person name="Joh K."/>
        </authorList>
    </citation>
    <scope>NUCLEOTIDE SEQUENCE [LARGE SCALE GENOMIC DNA]</scope>
    <source>
        <strain evidence="2 3">HME9302</strain>
    </source>
</reference>
<sequence>MEYEMTDEPQRSEGEPEAPDYEDTSETTEEHRALMNQSSVKPSQYPKSELAAQSLVQKNKLKQPK</sequence>
<dbReference type="AlphaFoldDB" id="A0A369Q9T7"/>
<feature type="region of interest" description="Disordered" evidence="1">
    <location>
        <begin position="1"/>
        <end position="65"/>
    </location>
</feature>
<keyword evidence="3" id="KW-1185">Reference proteome</keyword>
<name>A0A369Q9T7_9SPHN</name>
<feature type="compositionally biased region" description="Acidic residues" evidence="1">
    <location>
        <begin position="15"/>
        <end position="27"/>
    </location>
</feature>
<gene>
    <name evidence="2" type="ORF">HME9302_01153</name>
</gene>
<protein>
    <submittedName>
        <fullName evidence="2">Uncharacterized protein</fullName>
    </submittedName>
</protein>
<evidence type="ECO:0000313" key="2">
    <source>
        <dbReference type="EMBL" id="RDC59956.1"/>
    </source>
</evidence>
<dbReference type="Proteomes" id="UP000253727">
    <property type="component" value="Unassembled WGS sequence"/>
</dbReference>
<dbReference type="EMBL" id="QBKA01000002">
    <property type="protein sequence ID" value="RDC59956.1"/>
    <property type="molecule type" value="Genomic_DNA"/>
</dbReference>
<organism evidence="2 3">
    <name type="scientific">Alteripontixanthobacter maritimus</name>
    <dbReference type="NCBI Taxonomy" id="2161824"/>
    <lineage>
        <taxon>Bacteria</taxon>
        <taxon>Pseudomonadati</taxon>
        <taxon>Pseudomonadota</taxon>
        <taxon>Alphaproteobacteria</taxon>
        <taxon>Sphingomonadales</taxon>
        <taxon>Erythrobacteraceae</taxon>
        <taxon>Alteripontixanthobacter</taxon>
    </lineage>
</organism>
<feature type="compositionally biased region" description="Polar residues" evidence="1">
    <location>
        <begin position="35"/>
        <end position="46"/>
    </location>
</feature>
<dbReference type="RefSeq" id="WP_230079886.1">
    <property type="nucleotide sequence ID" value="NZ_QBKA01000002.1"/>
</dbReference>
<evidence type="ECO:0000256" key="1">
    <source>
        <dbReference type="SAM" id="MobiDB-lite"/>
    </source>
</evidence>
<accession>A0A369Q9T7</accession>